<dbReference type="GO" id="GO:0003677">
    <property type="term" value="F:DNA binding"/>
    <property type="evidence" value="ECO:0007669"/>
    <property type="project" value="InterPro"/>
</dbReference>
<dbReference type="InterPro" id="IPR019067">
    <property type="entry name" value="Restrct_endonuc_II_MamI"/>
</dbReference>
<dbReference type="GO" id="GO:0009307">
    <property type="term" value="P:DNA restriction-modification system"/>
    <property type="evidence" value="ECO:0007669"/>
    <property type="project" value="InterPro"/>
</dbReference>
<dbReference type="RefSeq" id="WP_002947418.1">
    <property type="nucleotide sequence ID" value="NZ_ACVQ01000013.1"/>
</dbReference>
<accession>C6REE3</accession>
<name>C6REE3_9BACT</name>
<evidence type="ECO:0000313" key="1">
    <source>
        <dbReference type="EMBL" id="EET80319.1"/>
    </source>
</evidence>
<reference evidence="1 2" key="1">
    <citation type="submission" date="2009-07" db="EMBL/GenBank/DDBJ databases">
        <authorList>
            <person name="Madupu R."/>
            <person name="Sebastian Y."/>
            <person name="Durkin A.S."/>
            <person name="Torralba M."/>
            <person name="Methe B."/>
            <person name="Sutton G.G."/>
            <person name="Strausberg R.L."/>
            <person name="Nelson K.E."/>
        </authorList>
    </citation>
    <scope>NUCLEOTIDE SEQUENCE [LARGE SCALE GENOMIC DNA]</scope>
    <source>
        <strain evidence="1 2">RM3277</strain>
    </source>
</reference>
<dbReference type="OrthoDB" id="7066990at2"/>
<dbReference type="Proteomes" id="UP000003107">
    <property type="component" value="Unassembled WGS sequence"/>
</dbReference>
<organism evidence="1 2">
    <name type="scientific">Campylobacter showae RM3277</name>
    <dbReference type="NCBI Taxonomy" id="553219"/>
    <lineage>
        <taxon>Bacteria</taxon>
        <taxon>Pseudomonadati</taxon>
        <taxon>Campylobacterota</taxon>
        <taxon>Epsilonproteobacteria</taxon>
        <taxon>Campylobacterales</taxon>
        <taxon>Campylobacteraceae</taxon>
        <taxon>Campylobacter</taxon>
    </lineage>
</organism>
<sequence length="346" mass="39194">MLNYRLQTLEASEALIKDLYVDLRTKVNAWSEITQQTPQARMGYVGQHLVSVVTGYPGGKSGARGYDLVMNNGGYGEIKTCYRVDQLGVCLNCKTVVSSLETSCSACGSTNIDRKDDSKWLISLRNETEFAEVIEPIKYYFVLFEFLDIYDSSNNDIKATIWEVDSLNKGFAYCMVDYYLNIRASSKSKAPFNMWPYEFKFALTKPVLIYKSIIKTDGSINTLVFPTMNNTYEDELKPLVDYARATTITIDSLQKVICRLMDGSITGYSKMEPLNLLEKFRVQMGSLTTSSSKRELLNLLEKFRVQNGITNADLCDTFAEEIYLPLIIPKKSDIPTEIKSKFPELA</sequence>
<dbReference type="AlphaFoldDB" id="C6REE3"/>
<gene>
    <name evidence="1" type="ORF">CAMSH0001_2035</name>
</gene>
<dbReference type="GO" id="GO:0009036">
    <property type="term" value="F:type II site-specific deoxyribonuclease activity"/>
    <property type="evidence" value="ECO:0007669"/>
    <property type="project" value="InterPro"/>
</dbReference>
<keyword evidence="1" id="KW-0255">Endonuclease</keyword>
<dbReference type="GeneID" id="60989740"/>
<evidence type="ECO:0000313" key="2">
    <source>
        <dbReference type="Proteomes" id="UP000003107"/>
    </source>
</evidence>
<comment type="caution">
    <text evidence="1">The sequence shown here is derived from an EMBL/GenBank/DDBJ whole genome shotgun (WGS) entry which is preliminary data.</text>
</comment>
<dbReference type="Pfam" id="PF09567">
    <property type="entry name" value="RE_MamI"/>
    <property type="match status" value="1"/>
</dbReference>
<keyword evidence="1" id="KW-0540">Nuclease</keyword>
<dbReference type="EMBL" id="ACVQ01000013">
    <property type="protein sequence ID" value="EET80319.1"/>
    <property type="molecule type" value="Genomic_DNA"/>
</dbReference>
<dbReference type="eggNOG" id="ENOG503123M">
    <property type="taxonomic scope" value="Bacteria"/>
</dbReference>
<proteinExistence type="predicted"/>
<protein>
    <submittedName>
        <fullName evidence="1">MamI restriction endonuclease</fullName>
    </submittedName>
</protein>
<keyword evidence="2" id="KW-1185">Reference proteome</keyword>
<keyword evidence="1" id="KW-0378">Hydrolase</keyword>